<evidence type="ECO:0000313" key="2">
    <source>
        <dbReference type="Proteomes" id="UP001185737"/>
    </source>
</evidence>
<comment type="caution">
    <text evidence="1">The sequence shown here is derived from an EMBL/GenBank/DDBJ whole genome shotgun (WGS) entry which is preliminary data.</text>
</comment>
<dbReference type="Proteomes" id="UP001185737">
    <property type="component" value="Unassembled WGS sequence"/>
</dbReference>
<name>A0ABU4CM40_RHOJO</name>
<organism evidence="1 2">
    <name type="scientific">Rhodococcus jostii</name>
    <dbReference type="NCBI Taxonomy" id="132919"/>
    <lineage>
        <taxon>Bacteria</taxon>
        <taxon>Bacillati</taxon>
        <taxon>Actinomycetota</taxon>
        <taxon>Actinomycetes</taxon>
        <taxon>Mycobacteriales</taxon>
        <taxon>Nocardiaceae</taxon>
        <taxon>Rhodococcus</taxon>
    </lineage>
</organism>
<gene>
    <name evidence="1" type="ORF">R3Q59_29440</name>
</gene>
<dbReference type="EMBL" id="JAWLKA010000019">
    <property type="protein sequence ID" value="MDV6284619.1"/>
    <property type="molecule type" value="Genomic_DNA"/>
</dbReference>
<sequence length="43" mass="4629">MRHALKDNRLDDLPLQMVTAALANVPALDPSAIDDLMLGVGEQ</sequence>
<keyword evidence="2" id="KW-1185">Reference proteome</keyword>
<evidence type="ECO:0000313" key="1">
    <source>
        <dbReference type="EMBL" id="MDV6284619.1"/>
    </source>
</evidence>
<reference evidence="1 2" key="1">
    <citation type="submission" date="2023-10" db="EMBL/GenBank/DDBJ databases">
        <title>Development of a sustainable strategy for remediation of hydrocarbon-contaminated territories based on the waste exchange concept.</title>
        <authorList>
            <person name="Krivoruchko A."/>
        </authorList>
    </citation>
    <scope>NUCLEOTIDE SEQUENCE [LARGE SCALE GENOMIC DNA]</scope>
    <source>
        <strain evidence="1 2">IEGM 60</strain>
    </source>
</reference>
<protein>
    <submittedName>
        <fullName evidence="1">Uncharacterized protein</fullName>
    </submittedName>
</protein>
<accession>A0ABU4CM40</accession>
<proteinExistence type="predicted"/>